<dbReference type="RefSeq" id="WP_001273800.1">
    <property type="nucleotide sequence ID" value="NZ_CDJP01000284.1"/>
</dbReference>
<dbReference type="InterPro" id="IPR013423">
    <property type="entry name" value="CHP02594"/>
</dbReference>
<protein>
    <submittedName>
        <fullName evidence="3">TIGR02594 family protein</fullName>
    </submittedName>
</protein>
<dbReference type="EMBL" id="DAATWK010000019">
    <property type="protein sequence ID" value="HAF0402011.1"/>
    <property type="molecule type" value="Genomic_DNA"/>
</dbReference>
<reference evidence="3" key="2">
    <citation type="journal article" date="2018" name="Genome Biol.">
        <title>SKESA: strategic k-mer extension for scrupulous assemblies.</title>
        <authorList>
            <person name="Souvorov A."/>
            <person name="Agarwala R."/>
            <person name="Lipman D.J."/>
        </authorList>
    </citation>
    <scope>NUCLEOTIDE SEQUENCE</scope>
    <source>
        <strain evidence="5">2011-60-538-1</strain>
        <strain evidence="4">SSI_AA367</strain>
        <strain evidence="3">Tha16</strain>
    </source>
</reference>
<keyword evidence="2" id="KW-0614">Plasmid</keyword>
<geneLocation type="plasmid" evidence="2 6">
    <name>pYU39_89</name>
</geneLocation>
<evidence type="ECO:0000313" key="4">
    <source>
        <dbReference type="EMBL" id="HAD1340663.1"/>
    </source>
</evidence>
<dbReference type="PATRIC" id="fig|59201.158.peg.5055"/>
<sequence length="161" mass="17592">MANIEPRWLIEARKHIGLTEIKGAKHNPEIVQFWRDIKRGGIKDDETPWCAAFVGAMLERVGIRSTRFESAKSYLDWGEKLDTPAYGCIVVFTRVGGGHVGFVVGRRANGDLLVLGGNQGDAVNIRAFPTSRVSGYRWPAGEPRNTALLPVGDAATSTNEA</sequence>
<dbReference type="EMBL" id="DAANKK010000019">
    <property type="protein sequence ID" value="HAD0245535.1"/>
    <property type="molecule type" value="Genomic_DNA"/>
</dbReference>
<dbReference type="InterPro" id="IPR038765">
    <property type="entry name" value="Papain-like_cys_pep_sf"/>
</dbReference>
<reference evidence="2 6" key="1">
    <citation type="journal article" date="2015" name="Genome Announc.">
        <title>Complete Genome Sequencing of a Multidrug-Resistant and Human-Invasive Salmonella enterica Serovar Typhimurium Strain of the Emerging Sequence Type 213 Genotype.</title>
        <authorList>
            <person name="Calva E."/>
            <person name="Silva C."/>
            <person name="Zaidi M.B."/>
            <person name="Sanchez-Flores A."/>
            <person name="Estrada K."/>
            <person name="Silva G.G."/>
            <person name="Soto-Jimenez L.M."/>
            <person name="Wiesner M."/>
            <person name="Fernandez-Mora M."/>
            <person name="Edwards R.A."/>
            <person name="Vinuesa P."/>
        </authorList>
    </citation>
    <scope>NUCLEOTIDE SEQUENCE [LARGE SCALE GENOMIC DNA]</scope>
    <source>
        <strain evidence="2 6">YU39</strain>
        <plasmid evidence="2 6">pYU39_89</plasmid>
    </source>
</reference>
<evidence type="ECO:0000313" key="3">
    <source>
        <dbReference type="EMBL" id="HAD0245535.1"/>
    </source>
</evidence>
<feature type="domain" description="Peptidase C51" evidence="1">
    <location>
        <begin position="44"/>
        <end position="118"/>
    </location>
</feature>
<organism evidence="2 6">
    <name type="scientific">Salmonella typhimurium</name>
    <dbReference type="NCBI Taxonomy" id="90371"/>
    <lineage>
        <taxon>Bacteria</taxon>
        <taxon>Pseudomonadati</taxon>
        <taxon>Pseudomonadota</taxon>
        <taxon>Gammaproteobacteria</taxon>
        <taxon>Enterobacterales</taxon>
        <taxon>Enterobacteriaceae</taxon>
        <taxon>Salmonella</taxon>
    </lineage>
</organism>
<dbReference type="Proteomes" id="UP000034636">
    <property type="component" value="Plasmid pYU39_89"/>
</dbReference>
<dbReference type="NCBIfam" id="TIGR02594">
    <property type="entry name" value="TIGR02594 family protein"/>
    <property type="match status" value="1"/>
</dbReference>
<proteinExistence type="predicted"/>
<dbReference type="EMBL" id="DAANTJ010000016">
    <property type="protein sequence ID" value="HAD1340663.1"/>
    <property type="molecule type" value="Genomic_DNA"/>
</dbReference>
<dbReference type="InterPro" id="IPR007921">
    <property type="entry name" value="CHAP_dom"/>
</dbReference>
<evidence type="ECO:0000313" key="6">
    <source>
        <dbReference type="Proteomes" id="UP000034636"/>
    </source>
</evidence>
<dbReference type="EMBL" id="CP011430">
    <property type="protein sequence ID" value="AKH10459.1"/>
    <property type="molecule type" value="Genomic_DNA"/>
</dbReference>
<dbReference type="Pfam" id="PF05257">
    <property type="entry name" value="CHAP"/>
    <property type="match status" value="1"/>
</dbReference>
<evidence type="ECO:0000313" key="2">
    <source>
        <dbReference type="EMBL" id="AKH10459.1"/>
    </source>
</evidence>
<gene>
    <name evidence="3" type="ORF">G0M00_12975</name>
    <name evidence="4" type="ORF">G0N78_18135</name>
    <name evidence="5" type="ORF">G9C41_003213</name>
    <name evidence="2" type="ORF">SE14_05128</name>
</gene>
<evidence type="ECO:0000313" key="5">
    <source>
        <dbReference type="EMBL" id="HAF0402011.1"/>
    </source>
</evidence>
<name>A0A0F7JFI0_SALTM</name>
<evidence type="ECO:0000259" key="1">
    <source>
        <dbReference type="Pfam" id="PF05257"/>
    </source>
</evidence>
<dbReference type="AlphaFoldDB" id="A0A0F7JFI0"/>
<accession>A0A0F7JFI0</accession>
<reference evidence="5" key="3">
    <citation type="submission" date="2018-07" db="EMBL/GenBank/DDBJ databases">
        <authorList>
            <consortium name="NCBI Pathogen Detection Project"/>
        </authorList>
    </citation>
    <scope>NUCLEOTIDE SEQUENCE</scope>
    <source>
        <strain evidence="5">2011-60-538-1</strain>
        <strain evidence="4">SSI_AA367</strain>
        <strain evidence="3">Tha16</strain>
    </source>
</reference>
<dbReference type="SUPFAM" id="SSF54001">
    <property type="entry name" value="Cysteine proteinases"/>
    <property type="match status" value="1"/>
</dbReference>